<keyword evidence="3" id="KW-0732">Signal</keyword>
<evidence type="ECO:0000313" key="5">
    <source>
        <dbReference type="Proteomes" id="UP001238088"/>
    </source>
</evidence>
<feature type="region of interest" description="Disordered" evidence="2">
    <location>
        <begin position="246"/>
        <end position="317"/>
    </location>
</feature>
<comment type="caution">
    <text evidence="4">The sequence shown here is derived from an EMBL/GenBank/DDBJ whole genome shotgun (WGS) entry which is preliminary data.</text>
</comment>
<protein>
    <submittedName>
        <fullName evidence="4">ElaB/YqjD/DUF883 family membrane-anchored ribosome-binding protein</fullName>
    </submittedName>
</protein>
<feature type="chain" id="PRO_5045330557" evidence="3">
    <location>
        <begin position="24"/>
        <end position="317"/>
    </location>
</feature>
<dbReference type="EMBL" id="JAUSUB010000041">
    <property type="protein sequence ID" value="MDQ0273508.1"/>
    <property type="molecule type" value="Genomic_DNA"/>
</dbReference>
<evidence type="ECO:0000256" key="1">
    <source>
        <dbReference type="SAM" id="Coils"/>
    </source>
</evidence>
<proteinExistence type="predicted"/>
<organism evidence="4 5">
    <name type="scientific">Cytobacillus purgationiresistens</name>
    <dbReference type="NCBI Taxonomy" id="863449"/>
    <lineage>
        <taxon>Bacteria</taxon>
        <taxon>Bacillati</taxon>
        <taxon>Bacillota</taxon>
        <taxon>Bacilli</taxon>
        <taxon>Bacillales</taxon>
        <taxon>Bacillaceae</taxon>
        <taxon>Cytobacillus</taxon>
    </lineage>
</organism>
<feature type="compositionally biased region" description="Basic and acidic residues" evidence="2">
    <location>
        <begin position="291"/>
        <end position="317"/>
    </location>
</feature>
<keyword evidence="5" id="KW-1185">Reference proteome</keyword>
<dbReference type="RefSeq" id="WP_307479716.1">
    <property type="nucleotide sequence ID" value="NZ_JAUSUB010000041.1"/>
</dbReference>
<evidence type="ECO:0000313" key="4">
    <source>
        <dbReference type="EMBL" id="MDQ0273508.1"/>
    </source>
</evidence>
<feature type="compositionally biased region" description="Basic and acidic residues" evidence="2">
    <location>
        <begin position="265"/>
        <end position="278"/>
    </location>
</feature>
<feature type="signal peptide" evidence="3">
    <location>
        <begin position="1"/>
        <end position="23"/>
    </location>
</feature>
<dbReference type="Proteomes" id="UP001238088">
    <property type="component" value="Unassembled WGS sequence"/>
</dbReference>
<gene>
    <name evidence="4" type="ORF">J2S17_005440</name>
</gene>
<evidence type="ECO:0000256" key="2">
    <source>
        <dbReference type="SAM" id="MobiDB-lite"/>
    </source>
</evidence>
<evidence type="ECO:0000256" key="3">
    <source>
        <dbReference type="SAM" id="SignalP"/>
    </source>
</evidence>
<feature type="coiled-coil region" evidence="1">
    <location>
        <begin position="204"/>
        <end position="238"/>
    </location>
</feature>
<name>A0ABU0AQF8_9BACI</name>
<keyword evidence="1" id="KW-0175">Coiled coil</keyword>
<accession>A0ABU0AQF8</accession>
<sequence>MNKKVIISSIFLAALLICTCSFVYNNHVQAREAEREEMLRKENYAKADQAVMNLYNDDQCSISDGLTEEQVNDAEKLVNEVEDPQGELKSKLNDVRYMLDTKFAVEALTYNNILNDGVDERELDEVKTRIDNIKSKSSRLHDSLLKSFKVAQNQFNSISQATISLEHVEKNPTKELLKRSKSLIEQVKNPLIKTELAERLSKVDHLIEKEILATQKQIQELENKTHNTKNQVKDKVNNPHTTYLQKNQTASSNKSPDNSQQTKEVQNEKPIVKSKEENEQVDVIPPATTNKENEHSETLTDTKENSNGGEDHYWGWE</sequence>
<feature type="compositionally biased region" description="Polar residues" evidence="2">
    <location>
        <begin position="246"/>
        <end position="264"/>
    </location>
</feature>
<reference evidence="4 5" key="1">
    <citation type="submission" date="2023-07" db="EMBL/GenBank/DDBJ databases">
        <title>Genomic Encyclopedia of Type Strains, Phase IV (KMG-IV): sequencing the most valuable type-strain genomes for metagenomic binning, comparative biology and taxonomic classification.</title>
        <authorList>
            <person name="Goeker M."/>
        </authorList>
    </citation>
    <scope>NUCLEOTIDE SEQUENCE [LARGE SCALE GENOMIC DNA]</scope>
    <source>
        <strain evidence="4 5">DSM 23494</strain>
    </source>
</reference>